<evidence type="ECO:0000313" key="2">
    <source>
        <dbReference type="Proteomes" id="UP001165122"/>
    </source>
</evidence>
<evidence type="ECO:0000313" key="1">
    <source>
        <dbReference type="EMBL" id="GMH99114.1"/>
    </source>
</evidence>
<proteinExistence type="predicted"/>
<comment type="caution">
    <text evidence="1">The sequence shown here is derived from an EMBL/GenBank/DDBJ whole genome shotgun (WGS) entry which is preliminary data.</text>
</comment>
<name>A0A9W7C4N2_9STRA</name>
<gene>
    <name evidence="1" type="ORF">TrLO_g6879</name>
</gene>
<sequence>MSSITDALLSRSPPTPYTVLKSTTLLSSHPLSVKPLLQTSTTLLNASPLPNLSPLLPHTSQSLLIDLLETRITNKSQNIKIKNLKRTASLELSIIKNSWNSEFNDLVYDFKRVIDSTILKSKSEIADTGNVEKRTRKKFKKDSQIIVNKLKDFGGDDLGVNKQAFEGLGIKVEEISGKILYTLSCNRVDWSSENGLDKLSR</sequence>
<keyword evidence="2" id="KW-1185">Reference proteome</keyword>
<dbReference type="EMBL" id="BRXW01000004">
    <property type="protein sequence ID" value="GMH99114.1"/>
    <property type="molecule type" value="Genomic_DNA"/>
</dbReference>
<organism evidence="1 2">
    <name type="scientific">Triparma laevis f. longispina</name>
    <dbReference type="NCBI Taxonomy" id="1714387"/>
    <lineage>
        <taxon>Eukaryota</taxon>
        <taxon>Sar</taxon>
        <taxon>Stramenopiles</taxon>
        <taxon>Ochrophyta</taxon>
        <taxon>Bolidophyceae</taxon>
        <taxon>Parmales</taxon>
        <taxon>Triparmaceae</taxon>
        <taxon>Triparma</taxon>
    </lineage>
</organism>
<protein>
    <submittedName>
        <fullName evidence="1">Uncharacterized protein</fullName>
    </submittedName>
</protein>
<reference evidence="2" key="1">
    <citation type="journal article" date="2023" name="Commun. Biol.">
        <title>Genome analysis of Parmales, the sister group of diatoms, reveals the evolutionary specialization of diatoms from phago-mixotrophs to photoautotrophs.</title>
        <authorList>
            <person name="Ban H."/>
            <person name="Sato S."/>
            <person name="Yoshikawa S."/>
            <person name="Yamada K."/>
            <person name="Nakamura Y."/>
            <person name="Ichinomiya M."/>
            <person name="Sato N."/>
            <person name="Blanc-Mathieu R."/>
            <person name="Endo H."/>
            <person name="Kuwata A."/>
            <person name="Ogata H."/>
        </authorList>
    </citation>
    <scope>NUCLEOTIDE SEQUENCE [LARGE SCALE GENOMIC DNA]</scope>
    <source>
        <strain evidence="2">NIES 3700</strain>
    </source>
</reference>
<dbReference type="OrthoDB" id="10647486at2759"/>
<accession>A0A9W7C4N2</accession>
<dbReference type="AlphaFoldDB" id="A0A9W7C4N2"/>
<dbReference type="Proteomes" id="UP001165122">
    <property type="component" value="Unassembled WGS sequence"/>
</dbReference>